<proteinExistence type="predicted"/>
<accession>A0A1D7QJH2</accession>
<dbReference type="EMBL" id="CP017141">
    <property type="protein sequence ID" value="AOM78773.1"/>
    <property type="molecule type" value="Genomic_DNA"/>
</dbReference>
<dbReference type="GO" id="GO:0016787">
    <property type="term" value="F:hydrolase activity"/>
    <property type="evidence" value="ECO:0007669"/>
    <property type="project" value="UniProtKB-KW"/>
</dbReference>
<evidence type="ECO:0000313" key="2">
    <source>
        <dbReference type="EMBL" id="AOM78773.1"/>
    </source>
</evidence>
<evidence type="ECO:0000259" key="1">
    <source>
        <dbReference type="Pfam" id="PF13788"/>
    </source>
</evidence>
<organism evidence="2 3">
    <name type="scientific">Pedobacter steynii</name>
    <dbReference type="NCBI Taxonomy" id="430522"/>
    <lineage>
        <taxon>Bacteria</taxon>
        <taxon>Pseudomonadati</taxon>
        <taxon>Bacteroidota</taxon>
        <taxon>Sphingobacteriia</taxon>
        <taxon>Sphingobacteriales</taxon>
        <taxon>Sphingobacteriaceae</taxon>
        <taxon>Pedobacter</taxon>
    </lineage>
</organism>
<evidence type="ECO:0000313" key="3">
    <source>
        <dbReference type="Proteomes" id="UP000094313"/>
    </source>
</evidence>
<dbReference type="Proteomes" id="UP000094313">
    <property type="component" value="Chromosome"/>
</dbReference>
<name>A0A1D7QJH2_9SPHI</name>
<keyword evidence="3" id="KW-1185">Reference proteome</keyword>
<feature type="domain" description="DUF4180" evidence="1">
    <location>
        <begin position="10"/>
        <end position="117"/>
    </location>
</feature>
<keyword evidence="2" id="KW-0378">Hydrolase</keyword>
<dbReference type="AlphaFoldDB" id="A0A1D7QJH2"/>
<dbReference type="RefSeq" id="WP_069380437.1">
    <property type="nucleotide sequence ID" value="NZ_CP017141.1"/>
</dbReference>
<sequence>MKLEIHQAGEKSIVEVLSEEKLINDPQEGLQLLADIYYQGYDRMILQDKNLDPDVFDLKNGLLGEILQKFSNYRMRLAIVGDFSKYPGKSVRDFIYESNNGRMVNFVPTVEEAIARLSK</sequence>
<dbReference type="InterPro" id="IPR025438">
    <property type="entry name" value="DUF4180"/>
</dbReference>
<reference evidence="2 3" key="1">
    <citation type="submission" date="2016-08" db="EMBL/GenBank/DDBJ databases">
        <authorList>
            <person name="Seilhamer J.J."/>
        </authorList>
    </citation>
    <scope>NUCLEOTIDE SEQUENCE [LARGE SCALE GENOMIC DNA]</scope>
    <source>
        <strain evidence="2 3">DX4</strain>
    </source>
</reference>
<dbReference type="OrthoDB" id="8595425at2"/>
<protein>
    <submittedName>
        <fullName evidence="2">Alpha/beta hydrolase</fullName>
    </submittedName>
</protein>
<dbReference type="KEGG" id="psty:BFS30_17285"/>
<gene>
    <name evidence="2" type="ORF">BFS30_17285</name>
</gene>
<dbReference type="Pfam" id="PF13788">
    <property type="entry name" value="DUF4180"/>
    <property type="match status" value="1"/>
</dbReference>